<comment type="similarity">
    <text evidence="1">Belongs to the ANP1/MMN9/VAN1 family.</text>
</comment>
<dbReference type="PANTHER" id="PTHR43083">
    <property type="entry name" value="MANNAN POLYMERASE II"/>
    <property type="match status" value="1"/>
</dbReference>
<dbReference type="GO" id="GO:0000032">
    <property type="term" value="P:cell wall mannoprotein biosynthetic process"/>
    <property type="evidence" value="ECO:0007669"/>
    <property type="project" value="TreeGrafter"/>
</dbReference>
<evidence type="ECO:0008006" key="5">
    <source>
        <dbReference type="Google" id="ProtNLM"/>
    </source>
</evidence>
<dbReference type="Gene3D" id="3.90.550.10">
    <property type="entry name" value="Spore Coat Polysaccharide Biosynthesis Protein SpsA, Chain A"/>
    <property type="match status" value="1"/>
</dbReference>
<proteinExistence type="inferred from homology"/>
<evidence type="ECO:0000256" key="2">
    <source>
        <dbReference type="SAM" id="Phobius"/>
    </source>
</evidence>
<sequence>MLLPKGGVTWKSAKAHLPPWKAVLMLISKPRFIISIAAAGLVVLLWGGVSRSTAEMQRYYCFGPSKPPNHMSANEMVDWHSHLQTPVIFNHHEPYEVNNTSIQNINLNLVKATPKAAAMEERVLILTPLRNAARHLDKYFDLLSMLTYPHHLIDIAFLVSDSNDETLADLAANLNRVQSMPDNIPFRSAMVVEKDFGATLDMDVNAKHGYEAQAPRRKMMGKARNFLLATALKPEHSWVYWRDVDIADSPPKIIEDFVAHNKDILVPNVWFHRYVDGHDIEGRCKSSTRTPQRWPSSMLITLH</sequence>
<dbReference type="GO" id="GO:0000009">
    <property type="term" value="F:alpha-1,6-mannosyltransferase activity"/>
    <property type="evidence" value="ECO:0007669"/>
    <property type="project" value="TreeGrafter"/>
</dbReference>
<dbReference type="InterPro" id="IPR029044">
    <property type="entry name" value="Nucleotide-diphossugar_trans"/>
</dbReference>
<keyword evidence="2" id="KW-1133">Transmembrane helix</keyword>
<dbReference type="EMBL" id="KK208743">
    <property type="protein sequence ID" value="EZF77590.1"/>
    <property type="molecule type" value="Genomic_DNA"/>
</dbReference>
<dbReference type="AlphaFoldDB" id="A0A022Y3W3"/>
<dbReference type="PANTHER" id="PTHR43083:SF4">
    <property type="entry name" value="N-GLYCOSYL-TRANSFERASE (AFU_ORTHOLOGUE AFUA_4G06870)"/>
    <property type="match status" value="1"/>
</dbReference>
<dbReference type="Proteomes" id="UP000023623">
    <property type="component" value="Unassembled WGS sequence"/>
</dbReference>
<dbReference type="GO" id="GO:0000136">
    <property type="term" value="C:mannan polymerase complex"/>
    <property type="evidence" value="ECO:0007669"/>
    <property type="project" value="TreeGrafter"/>
</dbReference>
<dbReference type="SUPFAM" id="SSF53448">
    <property type="entry name" value="Nucleotide-diphospho-sugar transferases"/>
    <property type="match status" value="1"/>
</dbReference>
<dbReference type="GO" id="GO:0006487">
    <property type="term" value="P:protein N-linked glycosylation"/>
    <property type="evidence" value="ECO:0007669"/>
    <property type="project" value="TreeGrafter"/>
</dbReference>
<feature type="transmembrane region" description="Helical" evidence="2">
    <location>
        <begin position="32"/>
        <end position="49"/>
    </location>
</feature>
<reference evidence="3 4" key="1">
    <citation type="submission" date="2014-02" db="EMBL/GenBank/DDBJ databases">
        <title>The Genome Sequence of Trichophyton rubrum (morphotype soudanense) CBS 452.61.</title>
        <authorList>
            <consortium name="The Broad Institute Genomics Platform"/>
            <person name="Cuomo C.A."/>
            <person name="White T.C."/>
            <person name="Graser Y."/>
            <person name="Martinez-Rossi N."/>
            <person name="Heitman J."/>
            <person name="Young S.K."/>
            <person name="Zeng Q."/>
            <person name="Gargeya S."/>
            <person name="Abouelleil A."/>
            <person name="Alvarado L."/>
            <person name="Chapman S.B."/>
            <person name="Gainer-Dewar J."/>
            <person name="Goldberg J."/>
            <person name="Griggs A."/>
            <person name="Gujja S."/>
            <person name="Hansen M."/>
            <person name="Howarth C."/>
            <person name="Imamovic A."/>
            <person name="Larimer J."/>
            <person name="Martinez D."/>
            <person name="Murphy C."/>
            <person name="Pearson M.D."/>
            <person name="Persinoti G."/>
            <person name="Poon T."/>
            <person name="Priest M."/>
            <person name="Roberts A.D."/>
            <person name="Saif S."/>
            <person name="Shea T.D."/>
            <person name="Sykes S.N."/>
            <person name="Wortman J."/>
            <person name="Nusbaum C."/>
            <person name="Birren B."/>
        </authorList>
    </citation>
    <scope>NUCLEOTIDE SEQUENCE [LARGE SCALE GENOMIC DNA]</scope>
    <source>
        <strain evidence="3 4">CBS 452.61</strain>
    </source>
</reference>
<dbReference type="Pfam" id="PF03452">
    <property type="entry name" value="Anp1"/>
    <property type="match status" value="1"/>
</dbReference>
<dbReference type="InterPro" id="IPR052086">
    <property type="entry name" value="Mannan_Polymerase_Subunit"/>
</dbReference>
<name>A0A022Y3W3_TRISD</name>
<dbReference type="EMBL" id="KK208743">
    <property type="protein sequence ID" value="EZF77589.1"/>
    <property type="molecule type" value="Genomic_DNA"/>
</dbReference>
<evidence type="ECO:0000313" key="4">
    <source>
        <dbReference type="Proteomes" id="UP000023623"/>
    </source>
</evidence>
<keyword evidence="4" id="KW-1185">Reference proteome</keyword>
<gene>
    <name evidence="3" type="ORF">H105_01230</name>
</gene>
<protein>
    <recommendedName>
        <fullName evidence="5">Mannan polymerase II complex ANP1 subunit</fullName>
    </recommendedName>
</protein>
<organism evidence="3 4">
    <name type="scientific">Trichophyton soudanense CBS 452.61</name>
    <dbReference type="NCBI Taxonomy" id="1215331"/>
    <lineage>
        <taxon>Eukaryota</taxon>
        <taxon>Fungi</taxon>
        <taxon>Dikarya</taxon>
        <taxon>Ascomycota</taxon>
        <taxon>Pezizomycotina</taxon>
        <taxon>Eurotiomycetes</taxon>
        <taxon>Eurotiomycetidae</taxon>
        <taxon>Onygenales</taxon>
        <taxon>Arthrodermataceae</taxon>
        <taxon>Trichophyton</taxon>
    </lineage>
</organism>
<keyword evidence="2" id="KW-0812">Transmembrane</keyword>
<keyword evidence="2" id="KW-0472">Membrane</keyword>
<evidence type="ECO:0000313" key="3">
    <source>
        <dbReference type="EMBL" id="EZF77590.1"/>
    </source>
</evidence>
<evidence type="ECO:0000256" key="1">
    <source>
        <dbReference type="ARBA" id="ARBA00037964"/>
    </source>
</evidence>
<accession>A0A022Y3W3</accession>